<evidence type="ECO:0000313" key="2">
    <source>
        <dbReference type="EMBL" id="MFD1926832.1"/>
    </source>
</evidence>
<keyword evidence="1" id="KW-0812">Transmembrane</keyword>
<name>A0ABW4SDF4_9BACL</name>
<protein>
    <submittedName>
        <fullName evidence="2">Uncharacterized protein</fullName>
    </submittedName>
</protein>
<evidence type="ECO:0000313" key="3">
    <source>
        <dbReference type="Proteomes" id="UP001597218"/>
    </source>
</evidence>
<gene>
    <name evidence="2" type="ORF">ACFSFY_01925</name>
</gene>
<accession>A0ABW4SDF4</accession>
<keyword evidence="1" id="KW-0472">Membrane</keyword>
<organism evidence="2 3">
    <name type="scientific">Sporosarcina siberiensis</name>
    <dbReference type="NCBI Taxonomy" id="1365606"/>
    <lineage>
        <taxon>Bacteria</taxon>
        <taxon>Bacillati</taxon>
        <taxon>Bacillota</taxon>
        <taxon>Bacilli</taxon>
        <taxon>Bacillales</taxon>
        <taxon>Caryophanaceae</taxon>
        <taxon>Sporosarcina</taxon>
    </lineage>
</organism>
<dbReference type="RefSeq" id="WP_381535487.1">
    <property type="nucleotide sequence ID" value="NZ_JBHUGI010000004.1"/>
</dbReference>
<evidence type="ECO:0000256" key="1">
    <source>
        <dbReference type="SAM" id="Phobius"/>
    </source>
</evidence>
<comment type="caution">
    <text evidence="2">The sequence shown here is derived from an EMBL/GenBank/DDBJ whole genome shotgun (WGS) entry which is preliminary data.</text>
</comment>
<proteinExistence type="predicted"/>
<dbReference type="Proteomes" id="UP001597218">
    <property type="component" value="Unassembled WGS sequence"/>
</dbReference>
<keyword evidence="1" id="KW-1133">Transmembrane helix</keyword>
<dbReference type="EMBL" id="JBHUGI010000004">
    <property type="protein sequence ID" value="MFD1926832.1"/>
    <property type="molecule type" value="Genomic_DNA"/>
</dbReference>
<feature type="transmembrane region" description="Helical" evidence="1">
    <location>
        <begin position="34"/>
        <end position="54"/>
    </location>
</feature>
<reference evidence="3" key="1">
    <citation type="journal article" date="2019" name="Int. J. Syst. Evol. Microbiol.">
        <title>The Global Catalogue of Microorganisms (GCM) 10K type strain sequencing project: providing services to taxonomists for standard genome sequencing and annotation.</title>
        <authorList>
            <consortium name="The Broad Institute Genomics Platform"/>
            <consortium name="The Broad Institute Genome Sequencing Center for Infectious Disease"/>
            <person name="Wu L."/>
            <person name="Ma J."/>
        </authorList>
    </citation>
    <scope>NUCLEOTIDE SEQUENCE [LARGE SCALE GENOMIC DNA]</scope>
    <source>
        <strain evidence="3">CGMCC 4.7177</strain>
    </source>
</reference>
<sequence>MRLLMVSGLQYRLSLAMALRKELDRSALPISLHRLILDASALGLFILGGVLSVIDK</sequence>
<keyword evidence="3" id="KW-1185">Reference proteome</keyword>